<reference evidence="1 2" key="1">
    <citation type="journal article" date="2016" name="Nat. Commun.">
        <title>Thousands of microbial genomes shed light on interconnected biogeochemical processes in an aquifer system.</title>
        <authorList>
            <person name="Anantharaman K."/>
            <person name="Brown C.T."/>
            <person name="Hug L.A."/>
            <person name="Sharon I."/>
            <person name="Castelle C.J."/>
            <person name="Probst A.J."/>
            <person name="Thomas B.C."/>
            <person name="Singh A."/>
            <person name="Wilkins M.J."/>
            <person name="Karaoz U."/>
            <person name="Brodie E.L."/>
            <person name="Williams K.H."/>
            <person name="Hubbard S.S."/>
            <person name="Banfield J.F."/>
        </authorList>
    </citation>
    <scope>NUCLEOTIDE SEQUENCE [LARGE SCALE GENOMIC DNA]</scope>
</reference>
<dbReference type="InterPro" id="IPR036412">
    <property type="entry name" value="HAD-like_sf"/>
</dbReference>
<dbReference type="Gene3D" id="3.40.50.1000">
    <property type="entry name" value="HAD superfamily/HAD-like"/>
    <property type="match status" value="1"/>
</dbReference>
<gene>
    <name evidence="1" type="ORF">A2165_02830</name>
</gene>
<dbReference type="SUPFAM" id="SSF56784">
    <property type="entry name" value="HAD-like"/>
    <property type="match status" value="1"/>
</dbReference>
<protein>
    <recommendedName>
        <fullName evidence="3">FCP1 homology domain-containing protein</fullName>
    </recommendedName>
</protein>
<name>A0A1F5FX58_9BACT</name>
<organism evidence="1 2">
    <name type="scientific">Candidatus Curtissbacteria bacterium RBG_13_40_7</name>
    <dbReference type="NCBI Taxonomy" id="1797706"/>
    <lineage>
        <taxon>Bacteria</taxon>
        <taxon>Candidatus Curtissiibacteriota</taxon>
    </lineage>
</organism>
<dbReference type="InterPro" id="IPR023214">
    <property type="entry name" value="HAD_sf"/>
</dbReference>
<comment type="caution">
    <text evidence="1">The sequence shown here is derived from an EMBL/GenBank/DDBJ whole genome shotgun (WGS) entry which is preliminary data.</text>
</comment>
<proteinExistence type="predicted"/>
<evidence type="ECO:0000313" key="1">
    <source>
        <dbReference type="EMBL" id="OGD84144.1"/>
    </source>
</evidence>
<dbReference type="Proteomes" id="UP000179252">
    <property type="component" value="Unassembled WGS sequence"/>
</dbReference>
<evidence type="ECO:0000313" key="2">
    <source>
        <dbReference type="Proteomes" id="UP000179252"/>
    </source>
</evidence>
<dbReference type="AlphaFoldDB" id="A0A1F5FX58"/>
<accession>A0A1F5FX58</accession>
<evidence type="ECO:0008006" key="3">
    <source>
        <dbReference type="Google" id="ProtNLM"/>
    </source>
</evidence>
<sequence>MARPTVLLDVDNTIFDREALRKIEGKLIDARFGRGAGRRFGELVEEVRKDVGWGDIKETSKRFVRGRGTSDSSSPLAIFLEQPFEEFWLPYAKELVEYLASNFNLVIFSDGDDIFQKKKIEGLGLYKIAKEVIISRAKIDLVLGLSKKYQGKLIFIDDRPKLIEEAKKLPRATTIWIKHGRHAQEFETANADLETADLQEVIRYLKRTF</sequence>
<dbReference type="EMBL" id="MFAU01000029">
    <property type="protein sequence ID" value="OGD84144.1"/>
    <property type="molecule type" value="Genomic_DNA"/>
</dbReference>